<sequence>MLTHEWYYLLSDCAAGFNTSVAVYTDQFKIVRQYPAHLQSPPKIIRDSLIACMEEVKDQPDQLHLFSNIHYQHFFVYPLFSRKNNGLFIAFGPVLLGTVGRKQLEKVFIQNQWDEQYEEAVMRYYQQLPIVLTTQVKAMEKLLNVVLTSIRDNTLEENAGRDRFQSLENRQDFHQLFLEGNGKALEAFQMDERFCSIISNDPVRTEKNKVIVFIAELSQLTVEAGVPEEQVISLGDFYTNYLESEEQLSVIKQLKTAVMKSFLECVRDYRESRLKSPIVDRAQRYITQNLTEPISLSSIAEELQVHPNYLSTVFAKEMGNSISQFINYERIKKAKELLSITSYTLMEISILLGYNSQSYFTRVFKKIVGIGPREFRNYFYTSSESSS</sequence>
<gene>
    <name evidence="5" type="ORF">MUN89_07045</name>
</gene>
<dbReference type="InterPro" id="IPR018060">
    <property type="entry name" value="HTH_AraC"/>
</dbReference>
<dbReference type="PANTHER" id="PTHR43280">
    <property type="entry name" value="ARAC-FAMILY TRANSCRIPTIONAL REGULATOR"/>
    <property type="match status" value="1"/>
</dbReference>
<reference evidence="5 6" key="1">
    <citation type="submission" date="2022-04" db="EMBL/GenBank/DDBJ databases">
        <title>Halobacillus sp. isolated from saltern.</title>
        <authorList>
            <person name="Won M."/>
            <person name="Lee C.-M."/>
            <person name="Woen H.-Y."/>
            <person name="Kwon S.-W."/>
        </authorList>
    </citation>
    <scope>NUCLEOTIDE SEQUENCE [LARGE SCALE GENOMIC DNA]</scope>
    <source>
        <strain evidence="5 6">SSBR10-3</strain>
    </source>
</reference>
<dbReference type="Proteomes" id="UP000831787">
    <property type="component" value="Chromosome"/>
</dbReference>
<keyword evidence="2" id="KW-0238">DNA-binding</keyword>
<proteinExistence type="predicted"/>
<keyword evidence="1" id="KW-0805">Transcription regulation</keyword>
<keyword evidence="6" id="KW-1185">Reference proteome</keyword>
<dbReference type="EMBL" id="CP095073">
    <property type="protein sequence ID" value="UOQ45681.1"/>
    <property type="molecule type" value="Genomic_DNA"/>
</dbReference>
<dbReference type="PROSITE" id="PS01124">
    <property type="entry name" value="HTH_ARAC_FAMILY_2"/>
    <property type="match status" value="1"/>
</dbReference>
<keyword evidence="3" id="KW-0804">Transcription</keyword>
<dbReference type="Pfam" id="PF12833">
    <property type="entry name" value="HTH_18"/>
    <property type="match status" value="1"/>
</dbReference>
<dbReference type="PRINTS" id="PR00032">
    <property type="entry name" value="HTHARAC"/>
</dbReference>
<evidence type="ECO:0000259" key="4">
    <source>
        <dbReference type="PROSITE" id="PS01124"/>
    </source>
</evidence>
<dbReference type="PANTHER" id="PTHR43280:SF34">
    <property type="entry name" value="ARAC-FAMILY TRANSCRIPTIONAL REGULATOR"/>
    <property type="match status" value="1"/>
</dbReference>
<name>A0ABY4EMK2_9BACI</name>
<dbReference type="SMART" id="SM00342">
    <property type="entry name" value="HTH_ARAC"/>
    <property type="match status" value="1"/>
</dbReference>
<dbReference type="Gene3D" id="1.10.10.60">
    <property type="entry name" value="Homeodomain-like"/>
    <property type="match status" value="2"/>
</dbReference>
<evidence type="ECO:0000256" key="1">
    <source>
        <dbReference type="ARBA" id="ARBA00023015"/>
    </source>
</evidence>
<evidence type="ECO:0000256" key="3">
    <source>
        <dbReference type="ARBA" id="ARBA00023163"/>
    </source>
</evidence>
<dbReference type="InterPro" id="IPR020449">
    <property type="entry name" value="Tscrpt_reg_AraC-type_HTH"/>
</dbReference>
<organism evidence="5 6">
    <name type="scientific">Halobacillus salinarum</name>
    <dbReference type="NCBI Taxonomy" id="2932257"/>
    <lineage>
        <taxon>Bacteria</taxon>
        <taxon>Bacillati</taxon>
        <taxon>Bacillota</taxon>
        <taxon>Bacilli</taxon>
        <taxon>Bacillales</taxon>
        <taxon>Bacillaceae</taxon>
        <taxon>Halobacillus</taxon>
    </lineage>
</organism>
<dbReference type="RefSeq" id="WP_244712499.1">
    <property type="nucleotide sequence ID" value="NZ_CP095073.1"/>
</dbReference>
<evidence type="ECO:0000313" key="5">
    <source>
        <dbReference type="EMBL" id="UOQ45681.1"/>
    </source>
</evidence>
<evidence type="ECO:0000256" key="2">
    <source>
        <dbReference type="ARBA" id="ARBA00023125"/>
    </source>
</evidence>
<dbReference type="SUPFAM" id="SSF46689">
    <property type="entry name" value="Homeodomain-like"/>
    <property type="match status" value="2"/>
</dbReference>
<evidence type="ECO:0000313" key="6">
    <source>
        <dbReference type="Proteomes" id="UP000831787"/>
    </source>
</evidence>
<protein>
    <submittedName>
        <fullName evidence="5">AraC family transcriptional regulator</fullName>
    </submittedName>
</protein>
<dbReference type="InterPro" id="IPR009057">
    <property type="entry name" value="Homeodomain-like_sf"/>
</dbReference>
<accession>A0ABY4EMK2</accession>
<feature type="domain" description="HTH araC/xylS-type" evidence="4">
    <location>
        <begin position="280"/>
        <end position="378"/>
    </location>
</feature>